<evidence type="ECO:0000256" key="2">
    <source>
        <dbReference type="ARBA" id="ARBA00005992"/>
    </source>
</evidence>
<evidence type="ECO:0000256" key="4">
    <source>
        <dbReference type="ARBA" id="ARBA00022960"/>
    </source>
</evidence>
<evidence type="ECO:0000256" key="7">
    <source>
        <dbReference type="PROSITE-ProRule" id="PRU01373"/>
    </source>
</evidence>
<feature type="domain" description="L,D-TPase catalytic" evidence="8">
    <location>
        <begin position="63"/>
        <end position="200"/>
    </location>
</feature>
<gene>
    <name evidence="9" type="ORF">A7P85_07410</name>
</gene>
<evidence type="ECO:0000256" key="6">
    <source>
        <dbReference type="ARBA" id="ARBA00023316"/>
    </source>
</evidence>
<dbReference type="PANTHER" id="PTHR36699:SF1">
    <property type="entry name" value="L,D-TRANSPEPTIDASE YAFK-RELATED"/>
    <property type="match status" value="1"/>
</dbReference>
<dbReference type="RefSeq" id="WP_064083984.1">
    <property type="nucleotide sequence ID" value="NZ_LXSF01000008.1"/>
</dbReference>
<feature type="active site" description="Proton donor/acceptor" evidence="7">
    <location>
        <position position="154"/>
    </location>
</feature>
<sequence length="201" mass="21652">MNKKPLLALFGTILLLLGSGYVFLRHSSNPPGSLPNIGNSAGLSPRQQSLLQQPALPPGSEIAKLVVRKAEREMDAYDAQGNLLKTYPIALGFSPVGHKQFEGDGKTPEGRYTINDRNPHSSHHKNLGVSYPNAADRAHAAAQGKNPGGDIKIHGLRNGLGLIGAQHLRRDWTHGCIAVTDGEIDELYAHVKPQAEIEILP</sequence>
<dbReference type="UniPathway" id="UPA00219"/>
<dbReference type="InterPro" id="IPR038063">
    <property type="entry name" value="Transpep_catalytic_dom"/>
</dbReference>
<dbReference type="PROSITE" id="PS52029">
    <property type="entry name" value="LD_TPASE"/>
    <property type="match status" value="1"/>
</dbReference>
<reference evidence="10" key="1">
    <citation type="submission" date="2016-05" db="EMBL/GenBank/DDBJ databases">
        <title>Draft genome of Corynebacterium afermentans subsp. afermentans LCDC 88199T.</title>
        <authorList>
            <person name="Bernier A.-M."/>
            <person name="Bernard K."/>
        </authorList>
    </citation>
    <scope>NUCLEOTIDE SEQUENCE [LARGE SCALE GENOMIC DNA]</scope>
    <source>
        <strain evidence="10">NML01-0328</strain>
    </source>
</reference>
<keyword evidence="3" id="KW-0808">Transferase</keyword>
<keyword evidence="4 7" id="KW-0133">Cell shape</keyword>
<dbReference type="PANTHER" id="PTHR36699">
    <property type="entry name" value="LD-TRANSPEPTIDASE"/>
    <property type="match status" value="1"/>
</dbReference>
<dbReference type="Pfam" id="PF03734">
    <property type="entry name" value="YkuD"/>
    <property type="match status" value="1"/>
</dbReference>
<evidence type="ECO:0000259" key="8">
    <source>
        <dbReference type="PROSITE" id="PS52029"/>
    </source>
</evidence>
<evidence type="ECO:0000313" key="10">
    <source>
        <dbReference type="Proteomes" id="UP000078003"/>
    </source>
</evidence>
<dbReference type="GO" id="GO:0008360">
    <property type="term" value="P:regulation of cell shape"/>
    <property type="evidence" value="ECO:0007669"/>
    <property type="project" value="UniProtKB-UniRule"/>
</dbReference>
<dbReference type="InterPro" id="IPR005490">
    <property type="entry name" value="LD_TPept_cat_dom"/>
</dbReference>
<dbReference type="Gene3D" id="2.40.440.10">
    <property type="entry name" value="L,D-transpeptidase catalytic domain-like"/>
    <property type="match status" value="1"/>
</dbReference>
<keyword evidence="6 7" id="KW-0961">Cell wall biogenesis/degradation</keyword>
<name>A0A1A9RCC5_EIKCO</name>
<proteinExistence type="inferred from homology"/>
<keyword evidence="5 7" id="KW-0573">Peptidoglycan synthesis</keyword>
<evidence type="ECO:0000256" key="1">
    <source>
        <dbReference type="ARBA" id="ARBA00004752"/>
    </source>
</evidence>
<accession>A0A1A9RCC5</accession>
<comment type="similarity">
    <text evidence="2">Belongs to the YkuD family.</text>
</comment>
<dbReference type="GO" id="GO:0009252">
    <property type="term" value="P:peptidoglycan biosynthetic process"/>
    <property type="evidence" value="ECO:0007669"/>
    <property type="project" value="UniProtKB-UniPathway"/>
</dbReference>
<dbReference type="EMBL" id="LXSF01000008">
    <property type="protein sequence ID" value="OAM16091.1"/>
    <property type="molecule type" value="Genomic_DNA"/>
</dbReference>
<dbReference type="CDD" id="cd16913">
    <property type="entry name" value="YkuD_like"/>
    <property type="match status" value="1"/>
</dbReference>
<organism evidence="9 10">
    <name type="scientific">Eikenella corrodens</name>
    <dbReference type="NCBI Taxonomy" id="539"/>
    <lineage>
        <taxon>Bacteria</taxon>
        <taxon>Pseudomonadati</taxon>
        <taxon>Pseudomonadota</taxon>
        <taxon>Betaproteobacteria</taxon>
        <taxon>Neisseriales</taxon>
        <taxon>Neisseriaceae</taxon>
        <taxon>Eikenella</taxon>
    </lineage>
</organism>
<dbReference type="AlphaFoldDB" id="A0A1A9RCC5"/>
<comment type="caution">
    <text evidence="9">The sequence shown here is derived from an EMBL/GenBank/DDBJ whole genome shotgun (WGS) entry which is preliminary data.</text>
</comment>
<dbReference type="GO" id="GO:0016740">
    <property type="term" value="F:transferase activity"/>
    <property type="evidence" value="ECO:0007669"/>
    <property type="project" value="UniProtKB-KW"/>
</dbReference>
<dbReference type="GO" id="GO:0071555">
    <property type="term" value="P:cell wall organization"/>
    <property type="evidence" value="ECO:0007669"/>
    <property type="project" value="UniProtKB-UniRule"/>
</dbReference>
<protein>
    <recommendedName>
        <fullName evidence="8">L,D-TPase catalytic domain-containing protein</fullName>
    </recommendedName>
</protein>
<dbReference type="Proteomes" id="UP000078003">
    <property type="component" value="Unassembled WGS sequence"/>
</dbReference>
<dbReference type="SUPFAM" id="SSF141523">
    <property type="entry name" value="L,D-transpeptidase catalytic domain-like"/>
    <property type="match status" value="1"/>
</dbReference>
<evidence type="ECO:0000313" key="9">
    <source>
        <dbReference type="EMBL" id="OAM16091.1"/>
    </source>
</evidence>
<comment type="pathway">
    <text evidence="1 7">Cell wall biogenesis; peptidoglycan biosynthesis.</text>
</comment>
<feature type="active site" description="Nucleophile" evidence="7">
    <location>
        <position position="176"/>
    </location>
</feature>
<dbReference type="GO" id="GO:0004180">
    <property type="term" value="F:carboxypeptidase activity"/>
    <property type="evidence" value="ECO:0007669"/>
    <property type="project" value="UniProtKB-ARBA"/>
</dbReference>
<evidence type="ECO:0000256" key="3">
    <source>
        <dbReference type="ARBA" id="ARBA00022679"/>
    </source>
</evidence>
<evidence type="ECO:0000256" key="5">
    <source>
        <dbReference type="ARBA" id="ARBA00022984"/>
    </source>
</evidence>